<sequence>MNTLADSLGRRITYLRVSVVDSCNLRCVYCMPSKGIRFTKRTELMSPEEIGIIAKAASSLGTRVVRITGGEPLTRPDVADIASELSAIPAIEDIPLSTNGIFLKDHAWDLADAGVTRVNVSIDSLNPDRFREITRGGELSRVIEGVRTAADAGMRPVKINTVLMKGVNDRELVELARFALENSYTIRFIEMMPLSSNVSFQPGLFLPAALARREIERQFRLTPSTQAQRNGPAVYYDVDGYESKIGFITPLSGNFCERCNRVRITSKGKLRMCLFGDDMFDLLSVIRQGGGVEGVSAMLRECIRWKPDMHHLGIGRTSSATLEAMSQIGG</sequence>
<dbReference type="NCBIfam" id="TIGR02666">
    <property type="entry name" value="moaA"/>
    <property type="match status" value="1"/>
</dbReference>
<dbReference type="PANTHER" id="PTHR22960">
    <property type="entry name" value="MOLYBDOPTERIN COFACTOR SYNTHESIS PROTEIN A"/>
    <property type="match status" value="1"/>
</dbReference>
<keyword evidence="7" id="KW-0408">Iron</keyword>
<dbReference type="EMBL" id="JAHEAC010000084">
    <property type="protein sequence ID" value="MBX8644658.1"/>
    <property type="molecule type" value="Genomic_DNA"/>
</dbReference>
<dbReference type="Proteomes" id="UP000750197">
    <property type="component" value="Unassembled WGS sequence"/>
</dbReference>
<dbReference type="InterPro" id="IPR013785">
    <property type="entry name" value="Aldolase_TIM"/>
</dbReference>
<evidence type="ECO:0000313" key="16">
    <source>
        <dbReference type="Proteomes" id="UP000716004"/>
    </source>
</evidence>
<keyword evidence="4" id="KW-0949">S-adenosyl-L-methionine</keyword>
<keyword evidence="6" id="KW-0547">Nucleotide-binding</keyword>
<organism evidence="14 16">
    <name type="scientific">Candidatus Sysuiplasma superficiale</name>
    <dbReference type="NCBI Taxonomy" id="2823368"/>
    <lineage>
        <taxon>Archaea</taxon>
        <taxon>Methanobacteriati</taxon>
        <taxon>Thermoplasmatota</taxon>
        <taxon>Thermoplasmata</taxon>
        <taxon>Candidatus Sysuiplasmatales</taxon>
        <taxon>Candidatus Sysuiplasmataceae</taxon>
        <taxon>Candidatus Sysuiplasma</taxon>
    </lineage>
</organism>
<keyword evidence="10" id="KW-0501">Molybdenum cofactor biosynthesis</keyword>
<dbReference type="SMART" id="SM00729">
    <property type="entry name" value="Elp3"/>
    <property type="match status" value="1"/>
</dbReference>
<dbReference type="UniPathway" id="UPA00344"/>
<dbReference type="SUPFAM" id="SSF102114">
    <property type="entry name" value="Radical SAM enzymes"/>
    <property type="match status" value="1"/>
</dbReference>
<dbReference type="InterPro" id="IPR007197">
    <property type="entry name" value="rSAM"/>
</dbReference>
<dbReference type="CDD" id="cd01335">
    <property type="entry name" value="Radical_SAM"/>
    <property type="match status" value="1"/>
</dbReference>
<dbReference type="CDD" id="cd21117">
    <property type="entry name" value="Twitch_MoaA"/>
    <property type="match status" value="1"/>
</dbReference>
<evidence type="ECO:0000256" key="6">
    <source>
        <dbReference type="ARBA" id="ARBA00022741"/>
    </source>
</evidence>
<keyword evidence="11 14" id="KW-0456">Lyase</keyword>
<comment type="caution">
    <text evidence="14">The sequence shown here is derived from an EMBL/GenBank/DDBJ whole genome shotgun (WGS) entry which is preliminary data.</text>
</comment>
<dbReference type="Pfam" id="PF06463">
    <property type="entry name" value="Mob_synth_C"/>
    <property type="match status" value="1"/>
</dbReference>
<dbReference type="GO" id="GO:0046872">
    <property type="term" value="F:metal ion binding"/>
    <property type="evidence" value="ECO:0007669"/>
    <property type="project" value="UniProtKB-KW"/>
</dbReference>
<dbReference type="NCBIfam" id="NF001199">
    <property type="entry name" value="PRK00164.2-1"/>
    <property type="match status" value="1"/>
</dbReference>
<keyword evidence="5" id="KW-0479">Metal-binding</keyword>
<evidence type="ECO:0000256" key="1">
    <source>
        <dbReference type="ARBA" id="ARBA00001966"/>
    </source>
</evidence>
<dbReference type="GO" id="GO:0051539">
    <property type="term" value="F:4 iron, 4 sulfur cluster binding"/>
    <property type="evidence" value="ECO:0007669"/>
    <property type="project" value="UniProtKB-KW"/>
</dbReference>
<dbReference type="SFLD" id="SFLDS00029">
    <property type="entry name" value="Radical_SAM"/>
    <property type="match status" value="1"/>
</dbReference>
<comment type="catalytic activity">
    <reaction evidence="12">
        <text>GTP + AH2 + S-adenosyl-L-methionine = (8S)-3',8-cyclo-7,8-dihydroguanosine 5'-triphosphate + 5'-deoxyadenosine + L-methionine + A + H(+)</text>
        <dbReference type="Rhea" id="RHEA:49576"/>
        <dbReference type="ChEBI" id="CHEBI:13193"/>
        <dbReference type="ChEBI" id="CHEBI:15378"/>
        <dbReference type="ChEBI" id="CHEBI:17319"/>
        <dbReference type="ChEBI" id="CHEBI:17499"/>
        <dbReference type="ChEBI" id="CHEBI:37565"/>
        <dbReference type="ChEBI" id="CHEBI:57844"/>
        <dbReference type="ChEBI" id="CHEBI:59789"/>
        <dbReference type="ChEBI" id="CHEBI:131766"/>
        <dbReference type="EC" id="4.1.99.22"/>
    </reaction>
</comment>
<dbReference type="SFLD" id="SFLDG01386">
    <property type="entry name" value="main_SPASM_domain-containing"/>
    <property type="match status" value="1"/>
</dbReference>
<keyword evidence="9" id="KW-0342">GTP-binding</keyword>
<dbReference type="InterPro" id="IPR000385">
    <property type="entry name" value="MoaA_NifB_PqqE_Fe-S-bd_CS"/>
</dbReference>
<dbReference type="SFLD" id="SFLDG01067">
    <property type="entry name" value="SPASM/twitch_domain_containing"/>
    <property type="match status" value="1"/>
</dbReference>
<evidence type="ECO:0000256" key="5">
    <source>
        <dbReference type="ARBA" id="ARBA00022723"/>
    </source>
</evidence>
<dbReference type="InterPro" id="IPR058240">
    <property type="entry name" value="rSAM_sf"/>
</dbReference>
<name>A0A8J7YSW9_9ARCH</name>
<dbReference type="Gene3D" id="3.20.20.70">
    <property type="entry name" value="Aldolase class I"/>
    <property type="match status" value="1"/>
</dbReference>
<dbReference type="InterPro" id="IPR006638">
    <property type="entry name" value="Elp3/MiaA/NifB-like_rSAM"/>
</dbReference>
<dbReference type="GO" id="GO:0006777">
    <property type="term" value="P:Mo-molybdopterin cofactor biosynthetic process"/>
    <property type="evidence" value="ECO:0007669"/>
    <property type="project" value="UniProtKB-KW"/>
</dbReference>
<dbReference type="InterPro" id="IPR040064">
    <property type="entry name" value="MoaA-like"/>
</dbReference>
<reference evidence="14" key="1">
    <citation type="submission" date="2021-04" db="EMBL/GenBank/DDBJ databases">
        <title>Genomic insights into ecological role and evolution of a novel Thermoplasmata order Candidatus Sysuiplasmatales.</title>
        <authorList>
            <person name="Yuan Y."/>
        </authorList>
    </citation>
    <scope>NUCLEOTIDE SEQUENCE</scope>
    <source>
        <strain evidence="15">TUT19-bin139</strain>
        <strain evidence="14">YP2-bin.285</strain>
    </source>
</reference>
<keyword evidence="8" id="KW-0411">Iron-sulfur</keyword>
<evidence type="ECO:0000256" key="8">
    <source>
        <dbReference type="ARBA" id="ARBA00023014"/>
    </source>
</evidence>
<comment type="cofactor">
    <cofactor evidence="1">
        <name>[4Fe-4S] cluster</name>
        <dbReference type="ChEBI" id="CHEBI:49883"/>
    </cofactor>
</comment>
<dbReference type="InterPro" id="IPR013483">
    <property type="entry name" value="MoaA"/>
</dbReference>
<evidence type="ECO:0000313" key="14">
    <source>
        <dbReference type="EMBL" id="MBX8632123.1"/>
    </source>
</evidence>
<dbReference type="EC" id="4.1.99.22" evidence="2"/>
<dbReference type="GO" id="GO:0061799">
    <property type="term" value="F:cyclic pyranopterin monophosphate synthase activity"/>
    <property type="evidence" value="ECO:0007669"/>
    <property type="project" value="TreeGrafter"/>
</dbReference>
<dbReference type="InterPro" id="IPR050105">
    <property type="entry name" value="MoCo_biosynth_MoaA/MoaC"/>
</dbReference>
<dbReference type="SFLD" id="SFLDG01383">
    <property type="entry name" value="cyclic_pyranopterin_phosphate"/>
    <property type="match status" value="1"/>
</dbReference>
<evidence type="ECO:0000256" key="2">
    <source>
        <dbReference type="ARBA" id="ARBA00012167"/>
    </source>
</evidence>
<gene>
    <name evidence="14" type="primary">moaA</name>
    <name evidence="14" type="ORF">J9259_06370</name>
    <name evidence="15" type="ORF">KIY12_08065</name>
</gene>
<dbReference type="EMBL" id="JAGVSJ010000015">
    <property type="protein sequence ID" value="MBX8632123.1"/>
    <property type="molecule type" value="Genomic_DNA"/>
</dbReference>
<dbReference type="HAMAP" id="MF_01225_B">
    <property type="entry name" value="MoaA_B"/>
    <property type="match status" value="1"/>
</dbReference>
<evidence type="ECO:0000256" key="7">
    <source>
        <dbReference type="ARBA" id="ARBA00023004"/>
    </source>
</evidence>
<dbReference type="PROSITE" id="PS51918">
    <property type="entry name" value="RADICAL_SAM"/>
    <property type="match status" value="1"/>
</dbReference>
<evidence type="ECO:0000313" key="15">
    <source>
        <dbReference type="EMBL" id="MBX8644658.1"/>
    </source>
</evidence>
<feature type="domain" description="Radical SAM core" evidence="13">
    <location>
        <begin position="7"/>
        <end position="232"/>
    </location>
</feature>
<evidence type="ECO:0000259" key="13">
    <source>
        <dbReference type="PROSITE" id="PS51918"/>
    </source>
</evidence>
<evidence type="ECO:0000256" key="4">
    <source>
        <dbReference type="ARBA" id="ARBA00022691"/>
    </source>
</evidence>
<dbReference type="GO" id="GO:0005525">
    <property type="term" value="F:GTP binding"/>
    <property type="evidence" value="ECO:0007669"/>
    <property type="project" value="UniProtKB-KW"/>
</dbReference>
<evidence type="ECO:0000256" key="10">
    <source>
        <dbReference type="ARBA" id="ARBA00023150"/>
    </source>
</evidence>
<dbReference type="AlphaFoldDB" id="A0A8J7YSW9"/>
<accession>A0A8J7YSW9</accession>
<dbReference type="InterPro" id="IPR010505">
    <property type="entry name" value="MoaA_twitch"/>
</dbReference>
<proteinExistence type="inferred from homology"/>
<dbReference type="PROSITE" id="PS01305">
    <property type="entry name" value="MOAA_NIFB_PQQE"/>
    <property type="match status" value="1"/>
</dbReference>
<evidence type="ECO:0000256" key="9">
    <source>
        <dbReference type="ARBA" id="ARBA00023134"/>
    </source>
</evidence>
<protein>
    <recommendedName>
        <fullName evidence="2">GTP 3',8-cyclase</fullName>
        <ecNumber evidence="2">4.1.99.22</ecNumber>
    </recommendedName>
</protein>
<dbReference type="GO" id="GO:0061798">
    <property type="term" value="F:GTP 3',8'-cyclase activity"/>
    <property type="evidence" value="ECO:0007669"/>
    <property type="project" value="UniProtKB-EC"/>
</dbReference>
<dbReference type="Proteomes" id="UP000716004">
    <property type="component" value="Unassembled WGS sequence"/>
</dbReference>
<evidence type="ECO:0000256" key="12">
    <source>
        <dbReference type="ARBA" id="ARBA00048697"/>
    </source>
</evidence>
<evidence type="ECO:0000256" key="11">
    <source>
        <dbReference type="ARBA" id="ARBA00023239"/>
    </source>
</evidence>
<dbReference type="Pfam" id="PF04055">
    <property type="entry name" value="Radical_SAM"/>
    <property type="match status" value="1"/>
</dbReference>
<dbReference type="PANTHER" id="PTHR22960:SF0">
    <property type="entry name" value="MOLYBDENUM COFACTOR BIOSYNTHESIS PROTEIN 1"/>
    <property type="match status" value="1"/>
</dbReference>
<keyword evidence="3" id="KW-0004">4Fe-4S</keyword>
<evidence type="ECO:0000256" key="3">
    <source>
        <dbReference type="ARBA" id="ARBA00022485"/>
    </source>
</evidence>